<accession>A0A2R8CIY3</accession>
<evidence type="ECO:0000259" key="1">
    <source>
        <dbReference type="Pfam" id="PF00717"/>
    </source>
</evidence>
<protein>
    <submittedName>
        <fullName evidence="2">LexA repressor</fullName>
        <ecNumber evidence="2">3.4.21.88</ecNumber>
    </submittedName>
</protein>
<dbReference type="Pfam" id="PF00717">
    <property type="entry name" value="Peptidase_S24"/>
    <property type="match status" value="1"/>
</dbReference>
<name>A0A2R8CIY3_9GAMM</name>
<sequence length="150" mass="16830">MLHVTRIQPLAIDPPRRSIPWALYHARGGITGFPSPAQDYDGRRIDLNEQLIPRPTSTFMFTADGDSMQCPDGSGIYAGDRLLVDRSIDADHGDIVIALVDGEMIIKELRCRGCPPALHSANPHYTPIPLRDAQYQIWGVVTDILRRMRR</sequence>
<keyword evidence="3" id="KW-1185">Reference proteome</keyword>
<dbReference type="InterPro" id="IPR036286">
    <property type="entry name" value="LexA/Signal_pep-like_sf"/>
</dbReference>
<dbReference type="CDD" id="cd06529">
    <property type="entry name" value="S24_LexA-like"/>
    <property type="match status" value="1"/>
</dbReference>
<dbReference type="OrthoDB" id="9787787at2"/>
<dbReference type="EC" id="3.4.21.88" evidence="2"/>
<dbReference type="InterPro" id="IPR050077">
    <property type="entry name" value="LexA_repressor"/>
</dbReference>
<dbReference type="InterPro" id="IPR039418">
    <property type="entry name" value="LexA-like"/>
</dbReference>
<keyword evidence="2" id="KW-0378">Hydrolase</keyword>
<dbReference type="SUPFAM" id="SSF51306">
    <property type="entry name" value="LexA/Signal peptidase"/>
    <property type="match status" value="1"/>
</dbReference>
<evidence type="ECO:0000313" key="3">
    <source>
        <dbReference type="Proteomes" id="UP000244934"/>
    </source>
</evidence>
<reference evidence="3" key="1">
    <citation type="submission" date="2018-03" db="EMBL/GenBank/DDBJ databases">
        <authorList>
            <person name="Navarro De La Torre S."/>
        </authorList>
    </citation>
    <scope>NUCLEOTIDE SEQUENCE [LARGE SCALE GENOMIC DNA]</scope>
    <source>
        <strain evidence="3">EAod3</strain>
    </source>
</reference>
<evidence type="ECO:0000313" key="2">
    <source>
        <dbReference type="EMBL" id="SPJ32859.1"/>
    </source>
</evidence>
<dbReference type="AlphaFoldDB" id="A0A2R8CIY3"/>
<proteinExistence type="predicted"/>
<feature type="domain" description="Peptidase S24/S26A/S26B/S26C" evidence="1">
    <location>
        <begin position="32"/>
        <end position="141"/>
    </location>
</feature>
<dbReference type="PANTHER" id="PTHR33516">
    <property type="entry name" value="LEXA REPRESSOR"/>
    <property type="match status" value="1"/>
</dbReference>
<organism evidence="2 3">
    <name type="scientific">Kushneria phyllosphaerae</name>
    <dbReference type="NCBI Taxonomy" id="2100822"/>
    <lineage>
        <taxon>Bacteria</taxon>
        <taxon>Pseudomonadati</taxon>
        <taxon>Pseudomonadota</taxon>
        <taxon>Gammaproteobacteria</taxon>
        <taxon>Oceanospirillales</taxon>
        <taxon>Halomonadaceae</taxon>
        <taxon>Kushneria</taxon>
    </lineage>
</organism>
<dbReference type="InterPro" id="IPR015927">
    <property type="entry name" value="Peptidase_S24_S26A/B/C"/>
</dbReference>
<dbReference type="NCBIfam" id="NF007621">
    <property type="entry name" value="PRK10276.1"/>
    <property type="match status" value="1"/>
</dbReference>
<gene>
    <name evidence="2" type="primary">lexA_1</name>
    <name evidence="2" type="ORF">KSP9073_00861</name>
</gene>
<dbReference type="EMBL" id="ONZI01000001">
    <property type="protein sequence ID" value="SPJ32859.1"/>
    <property type="molecule type" value="Genomic_DNA"/>
</dbReference>
<dbReference type="Gene3D" id="2.10.109.10">
    <property type="entry name" value="Umud Fragment, subunit A"/>
    <property type="match status" value="1"/>
</dbReference>
<dbReference type="GO" id="GO:0004252">
    <property type="term" value="F:serine-type endopeptidase activity"/>
    <property type="evidence" value="ECO:0007669"/>
    <property type="project" value="UniProtKB-EC"/>
</dbReference>
<dbReference type="Proteomes" id="UP000244934">
    <property type="component" value="Unassembled WGS sequence"/>
</dbReference>
<dbReference type="PANTHER" id="PTHR33516:SF2">
    <property type="entry name" value="LEXA REPRESSOR-RELATED"/>
    <property type="match status" value="1"/>
</dbReference>
<dbReference type="RefSeq" id="WP_108842038.1">
    <property type="nucleotide sequence ID" value="NZ_ONZI01000001.1"/>
</dbReference>